<comment type="similarity">
    <text evidence="2">Belongs to the cytochrome P450 family.</text>
</comment>
<dbReference type="PANTHER" id="PTHR24305:SF157">
    <property type="entry name" value="N-ACETYLTRYPTOPHAN 6-HYDROXYLASE IVOC-RELATED"/>
    <property type="match status" value="1"/>
</dbReference>
<evidence type="ECO:0000256" key="8">
    <source>
        <dbReference type="PIRSR" id="PIRSR602403-1"/>
    </source>
</evidence>
<reference evidence="9 10" key="1">
    <citation type="submission" date="2015-06" db="EMBL/GenBank/DDBJ databases">
        <title>Survival trade-offs in plant roots during colonization by closely related pathogenic and mutualistic fungi.</title>
        <authorList>
            <person name="Hacquard S."/>
            <person name="Kracher B."/>
            <person name="Hiruma K."/>
            <person name="Weinman A."/>
            <person name="Muench P."/>
            <person name="Garrido Oter R."/>
            <person name="Ver Loren van Themaat E."/>
            <person name="Dallerey J.-F."/>
            <person name="Damm U."/>
            <person name="Henrissat B."/>
            <person name="Lespinet O."/>
            <person name="Thon M."/>
            <person name="Kemen E."/>
            <person name="McHardy A.C."/>
            <person name="Schulze-Lefert P."/>
            <person name="O'Connell R.J."/>
        </authorList>
    </citation>
    <scope>NUCLEOTIDE SEQUENCE [LARGE SCALE GENOMIC DNA]</scope>
    <source>
        <strain evidence="9 10">MAFF 238704</strain>
    </source>
</reference>
<dbReference type="GO" id="GO:0016705">
    <property type="term" value="F:oxidoreductase activity, acting on paired donors, with incorporation or reduction of molecular oxygen"/>
    <property type="evidence" value="ECO:0007669"/>
    <property type="project" value="InterPro"/>
</dbReference>
<dbReference type="Gene3D" id="1.10.630.10">
    <property type="entry name" value="Cytochrome P450"/>
    <property type="match status" value="1"/>
</dbReference>
<dbReference type="EMBL" id="LFIW01002550">
    <property type="protein sequence ID" value="KZL67112.1"/>
    <property type="molecule type" value="Genomic_DNA"/>
</dbReference>
<evidence type="ECO:0000256" key="7">
    <source>
        <dbReference type="ARBA" id="ARBA00023033"/>
    </source>
</evidence>
<evidence type="ECO:0000256" key="5">
    <source>
        <dbReference type="ARBA" id="ARBA00023002"/>
    </source>
</evidence>
<evidence type="ECO:0000313" key="9">
    <source>
        <dbReference type="EMBL" id="KZL67112.1"/>
    </source>
</evidence>
<dbReference type="InterPro" id="IPR036396">
    <property type="entry name" value="Cyt_P450_sf"/>
</dbReference>
<sequence>MAHTFNHFTFIQPILEGDNKDNLKNFANGHGTVFHDIIFKSKLPAEDLTIQRLCDEGQGLVAAGAVTTERSLFLMTYYLLSNPIMLQKLREELREPYRNYPDIKPKWTELEHLPYLTAVIKEGFRLGYGSIHRLARVFDDYDLQYADITVPRGTPIGMSSKFMHEHPVIFPNPEKFDPDRWLRATPEELVKMNKCNIPFTKGSRSCMGINLASAEVYHIMGALYRPDWLEMHLFDTQESDVKRKHDFFAVQADLKSKGVRVVFS</sequence>
<keyword evidence="6 8" id="KW-0408">Iron</keyword>
<keyword evidence="7 9" id="KW-0503">Monooxygenase</keyword>
<evidence type="ECO:0000256" key="4">
    <source>
        <dbReference type="ARBA" id="ARBA00022723"/>
    </source>
</evidence>
<keyword evidence="4 8" id="KW-0479">Metal-binding</keyword>
<dbReference type="PRINTS" id="PR00385">
    <property type="entry name" value="P450"/>
</dbReference>
<dbReference type="AlphaFoldDB" id="A0A166PSE8"/>
<dbReference type="GO" id="GO:0020037">
    <property type="term" value="F:heme binding"/>
    <property type="evidence" value="ECO:0007669"/>
    <property type="project" value="InterPro"/>
</dbReference>
<dbReference type="Pfam" id="PF00067">
    <property type="entry name" value="p450"/>
    <property type="match status" value="1"/>
</dbReference>
<organism evidence="9 10">
    <name type="scientific">Colletotrichum incanum</name>
    <name type="common">Soybean anthracnose fungus</name>
    <dbReference type="NCBI Taxonomy" id="1573173"/>
    <lineage>
        <taxon>Eukaryota</taxon>
        <taxon>Fungi</taxon>
        <taxon>Dikarya</taxon>
        <taxon>Ascomycota</taxon>
        <taxon>Pezizomycotina</taxon>
        <taxon>Sordariomycetes</taxon>
        <taxon>Hypocreomycetidae</taxon>
        <taxon>Glomerellales</taxon>
        <taxon>Glomerellaceae</taxon>
        <taxon>Colletotrichum</taxon>
        <taxon>Colletotrichum spaethianum species complex</taxon>
    </lineage>
</organism>
<dbReference type="STRING" id="1573173.A0A166PSE8"/>
<proteinExistence type="inferred from homology"/>
<feature type="binding site" description="axial binding residue" evidence="8">
    <location>
        <position position="206"/>
    </location>
    <ligand>
        <name>heme</name>
        <dbReference type="ChEBI" id="CHEBI:30413"/>
    </ligand>
    <ligandPart>
        <name>Fe</name>
        <dbReference type="ChEBI" id="CHEBI:18248"/>
    </ligandPart>
</feature>
<comment type="cofactor">
    <cofactor evidence="1 8">
        <name>heme</name>
        <dbReference type="ChEBI" id="CHEBI:30413"/>
    </cofactor>
</comment>
<comment type="caution">
    <text evidence="9">The sequence shown here is derived from an EMBL/GenBank/DDBJ whole genome shotgun (WGS) entry which is preliminary data.</text>
</comment>
<dbReference type="InterPro" id="IPR001128">
    <property type="entry name" value="Cyt_P450"/>
</dbReference>
<dbReference type="SUPFAM" id="SSF48264">
    <property type="entry name" value="Cytochrome P450"/>
    <property type="match status" value="1"/>
</dbReference>
<evidence type="ECO:0000313" key="10">
    <source>
        <dbReference type="Proteomes" id="UP000076584"/>
    </source>
</evidence>
<dbReference type="Proteomes" id="UP000076584">
    <property type="component" value="Unassembled WGS sequence"/>
</dbReference>
<evidence type="ECO:0000256" key="1">
    <source>
        <dbReference type="ARBA" id="ARBA00001971"/>
    </source>
</evidence>
<protein>
    <submittedName>
        <fullName evidence="9">Cytochrome p450 monooxygenase</fullName>
    </submittedName>
</protein>
<keyword evidence="3 8" id="KW-0349">Heme</keyword>
<evidence type="ECO:0000256" key="2">
    <source>
        <dbReference type="ARBA" id="ARBA00010617"/>
    </source>
</evidence>
<keyword evidence="10" id="KW-1185">Reference proteome</keyword>
<dbReference type="InterPro" id="IPR002403">
    <property type="entry name" value="Cyt_P450_E_grp-IV"/>
</dbReference>
<keyword evidence="5" id="KW-0560">Oxidoreductase</keyword>
<dbReference type="PANTHER" id="PTHR24305">
    <property type="entry name" value="CYTOCHROME P450"/>
    <property type="match status" value="1"/>
</dbReference>
<name>A0A166PSE8_COLIC</name>
<gene>
    <name evidence="9" type="ORF">CI238_12350</name>
</gene>
<dbReference type="InterPro" id="IPR050121">
    <property type="entry name" value="Cytochrome_P450_monoxygenase"/>
</dbReference>
<evidence type="ECO:0000256" key="3">
    <source>
        <dbReference type="ARBA" id="ARBA00022617"/>
    </source>
</evidence>
<dbReference type="GO" id="GO:0005506">
    <property type="term" value="F:iron ion binding"/>
    <property type="evidence" value="ECO:0007669"/>
    <property type="project" value="InterPro"/>
</dbReference>
<evidence type="ECO:0000256" key="6">
    <source>
        <dbReference type="ARBA" id="ARBA00023004"/>
    </source>
</evidence>
<dbReference type="GO" id="GO:0004497">
    <property type="term" value="F:monooxygenase activity"/>
    <property type="evidence" value="ECO:0007669"/>
    <property type="project" value="UniProtKB-KW"/>
</dbReference>
<accession>A0A166PSE8</accession>
<dbReference type="PRINTS" id="PR00465">
    <property type="entry name" value="EP450IV"/>
</dbReference>